<name>A0A815VA63_ADIRI</name>
<comment type="caution">
    <text evidence="2">The sequence shown here is derived from an EMBL/GenBank/DDBJ whole genome shotgun (WGS) entry which is preliminary data.</text>
</comment>
<gene>
    <name evidence="2" type="ORF">XAT740_LOCUS41419</name>
</gene>
<dbReference type="Proteomes" id="UP000663828">
    <property type="component" value="Unassembled WGS sequence"/>
</dbReference>
<keyword evidence="3" id="KW-1185">Reference proteome</keyword>
<evidence type="ECO:0000313" key="3">
    <source>
        <dbReference type="Proteomes" id="UP000663828"/>
    </source>
</evidence>
<keyword evidence="1" id="KW-0812">Transmembrane</keyword>
<sequence length="144" mass="16429">MPIASGFSQDPNPNYYVRRPGKTELLDEAIFYKHDEPFERPVEIVHRPVLKETIFMPDRKPPPLIHTRDTYVVSPAPPPEPEPVMYTTTTSNVAPKGSFSLIPALNLNADCPCWSWICIIFGFLLLLSLIGMCLFFILRREGRI</sequence>
<keyword evidence="1" id="KW-0472">Membrane</keyword>
<dbReference type="EMBL" id="CAJNOR010004842">
    <property type="protein sequence ID" value="CAF1530365.1"/>
    <property type="molecule type" value="Genomic_DNA"/>
</dbReference>
<proteinExistence type="predicted"/>
<protein>
    <submittedName>
        <fullName evidence="2">Uncharacterized protein</fullName>
    </submittedName>
</protein>
<reference evidence="2" key="1">
    <citation type="submission" date="2021-02" db="EMBL/GenBank/DDBJ databases">
        <authorList>
            <person name="Nowell W R."/>
        </authorList>
    </citation>
    <scope>NUCLEOTIDE SEQUENCE</scope>
</reference>
<feature type="transmembrane region" description="Helical" evidence="1">
    <location>
        <begin position="114"/>
        <end position="138"/>
    </location>
</feature>
<evidence type="ECO:0000256" key="1">
    <source>
        <dbReference type="SAM" id="Phobius"/>
    </source>
</evidence>
<accession>A0A815VA63</accession>
<organism evidence="2 3">
    <name type="scientific">Adineta ricciae</name>
    <name type="common">Rotifer</name>
    <dbReference type="NCBI Taxonomy" id="249248"/>
    <lineage>
        <taxon>Eukaryota</taxon>
        <taxon>Metazoa</taxon>
        <taxon>Spiralia</taxon>
        <taxon>Gnathifera</taxon>
        <taxon>Rotifera</taxon>
        <taxon>Eurotatoria</taxon>
        <taxon>Bdelloidea</taxon>
        <taxon>Adinetida</taxon>
        <taxon>Adinetidae</taxon>
        <taxon>Adineta</taxon>
    </lineage>
</organism>
<keyword evidence="1" id="KW-1133">Transmembrane helix</keyword>
<evidence type="ECO:0000313" key="2">
    <source>
        <dbReference type="EMBL" id="CAF1530365.1"/>
    </source>
</evidence>
<dbReference type="AlphaFoldDB" id="A0A815VA63"/>